<dbReference type="InterPro" id="IPR051567">
    <property type="entry name" value="Unconventional_Myosin_ATPase"/>
</dbReference>
<keyword evidence="8 9" id="KW-0009">Actin-binding</keyword>
<dbReference type="Gene3D" id="3.40.850.10">
    <property type="entry name" value="Kinesin motor domain"/>
    <property type="match status" value="1"/>
</dbReference>
<dbReference type="GO" id="GO:0016459">
    <property type="term" value="C:myosin complex"/>
    <property type="evidence" value="ECO:0007669"/>
    <property type="project" value="UniProtKB-KW"/>
</dbReference>
<dbReference type="PROSITE" id="PS51844">
    <property type="entry name" value="SH3_LIKE"/>
    <property type="match status" value="1"/>
</dbReference>
<dbReference type="STRING" id="6335.A0A0V1L8I2"/>
<dbReference type="GO" id="GO:0003774">
    <property type="term" value="F:cytoskeletal motor activity"/>
    <property type="evidence" value="ECO:0007669"/>
    <property type="project" value="InterPro"/>
</dbReference>
<dbReference type="Pfam" id="PF00063">
    <property type="entry name" value="Myosin_head"/>
    <property type="match status" value="1"/>
</dbReference>
<keyword evidence="13" id="KW-1185">Reference proteome</keyword>
<evidence type="ECO:0000259" key="10">
    <source>
        <dbReference type="PROSITE" id="PS51456"/>
    </source>
</evidence>
<dbReference type="InterPro" id="IPR004009">
    <property type="entry name" value="SH3_Myosin"/>
</dbReference>
<dbReference type="InterPro" id="IPR001609">
    <property type="entry name" value="Myosin_head_motor_dom-like"/>
</dbReference>
<comment type="caution">
    <text evidence="12">The sequence shown here is derived from an EMBL/GenBank/DDBJ whole genome shotgun (WGS) entry which is preliminary data.</text>
</comment>
<dbReference type="Pfam" id="PF02736">
    <property type="entry name" value="Myosin_N"/>
    <property type="match status" value="1"/>
</dbReference>
<evidence type="ECO:0000259" key="11">
    <source>
        <dbReference type="PROSITE" id="PS51844"/>
    </source>
</evidence>
<sequence length="201" mass="23659">LSKAKKYDSKKSCWIPDAQEGYIAAEIKSTKVDQLVVITEKGLEKTVRKEETQEMNPPKFDRTEDMSNLTFLNDASVLHNLRQRYYSMLIYTYSGLFCVVINPYKRLPIYGESVVHMYQCKRRNEMPPHLFAVADEAYRNMMQGEHLICCFINSSNRYELKVFITYRTFFNCDKIYNIESVYSPSILQRHAARHLIGLKFH</sequence>
<dbReference type="GO" id="GO:0005516">
    <property type="term" value="F:calmodulin binding"/>
    <property type="evidence" value="ECO:0007669"/>
    <property type="project" value="UniProtKB-KW"/>
</dbReference>
<evidence type="ECO:0000256" key="2">
    <source>
        <dbReference type="ARBA" id="ARBA00022741"/>
    </source>
</evidence>
<feature type="non-terminal residue" evidence="12">
    <location>
        <position position="201"/>
    </location>
</feature>
<evidence type="ECO:0000256" key="3">
    <source>
        <dbReference type="ARBA" id="ARBA00022840"/>
    </source>
</evidence>
<dbReference type="GO" id="GO:0051015">
    <property type="term" value="F:actin filament binding"/>
    <property type="evidence" value="ECO:0007669"/>
    <property type="project" value="InterPro"/>
</dbReference>
<evidence type="ECO:0000256" key="9">
    <source>
        <dbReference type="PROSITE-ProRule" id="PRU00782"/>
    </source>
</evidence>
<dbReference type="InterPro" id="IPR008989">
    <property type="entry name" value="Myosin_S1_N"/>
</dbReference>
<evidence type="ECO:0000256" key="4">
    <source>
        <dbReference type="ARBA" id="ARBA00022860"/>
    </source>
</evidence>
<dbReference type="InterPro" id="IPR027417">
    <property type="entry name" value="P-loop_NTPase"/>
</dbReference>
<accession>A0A0V1L8I2</accession>
<evidence type="ECO:0000256" key="5">
    <source>
        <dbReference type="ARBA" id="ARBA00023054"/>
    </source>
</evidence>
<keyword evidence="5" id="KW-0175">Coiled coil</keyword>
<feature type="domain" description="Myosin motor" evidence="10">
    <location>
        <begin position="61"/>
        <end position="201"/>
    </location>
</feature>
<dbReference type="PANTHER" id="PTHR22692:SF26">
    <property type="entry name" value="SH3 DOMAIN-CONTAINING PROTEIN"/>
    <property type="match status" value="1"/>
</dbReference>
<evidence type="ECO:0000313" key="13">
    <source>
        <dbReference type="Proteomes" id="UP000054721"/>
    </source>
</evidence>
<evidence type="ECO:0000256" key="8">
    <source>
        <dbReference type="ARBA" id="ARBA00023203"/>
    </source>
</evidence>
<dbReference type="FunFam" id="3.40.850.10:FF:000101">
    <property type="entry name" value="Slow myosin heavy chain 2"/>
    <property type="match status" value="1"/>
</dbReference>
<dbReference type="Proteomes" id="UP000054721">
    <property type="component" value="Unassembled WGS sequence"/>
</dbReference>
<dbReference type="SUPFAM" id="SSF52540">
    <property type="entry name" value="P-loop containing nucleoside triphosphate hydrolases"/>
    <property type="match status" value="1"/>
</dbReference>
<feature type="non-terminal residue" evidence="12">
    <location>
        <position position="1"/>
    </location>
</feature>
<protein>
    <submittedName>
        <fullName evidence="12">Myosin-3</fullName>
    </submittedName>
</protein>
<proteinExistence type="inferred from homology"/>
<evidence type="ECO:0000256" key="7">
    <source>
        <dbReference type="ARBA" id="ARBA00023175"/>
    </source>
</evidence>
<comment type="similarity">
    <text evidence="1 9">Belongs to the TRAFAC class myosin-kinesin ATPase superfamily. Myosin family.</text>
</comment>
<dbReference type="OrthoDB" id="10055605at2759"/>
<organism evidence="12 13">
    <name type="scientific">Trichinella nativa</name>
    <dbReference type="NCBI Taxonomy" id="6335"/>
    <lineage>
        <taxon>Eukaryota</taxon>
        <taxon>Metazoa</taxon>
        <taxon>Ecdysozoa</taxon>
        <taxon>Nematoda</taxon>
        <taxon>Enoplea</taxon>
        <taxon>Dorylaimia</taxon>
        <taxon>Trichinellida</taxon>
        <taxon>Trichinellidae</taxon>
        <taxon>Trichinella</taxon>
    </lineage>
</organism>
<dbReference type="GO" id="GO:0005524">
    <property type="term" value="F:ATP binding"/>
    <property type="evidence" value="ECO:0007669"/>
    <property type="project" value="UniProtKB-KW"/>
</dbReference>
<dbReference type="InterPro" id="IPR036961">
    <property type="entry name" value="Kinesin_motor_dom_sf"/>
</dbReference>
<reference evidence="12 13" key="1">
    <citation type="submission" date="2015-05" db="EMBL/GenBank/DDBJ databases">
        <title>Evolution of Trichinella species and genotypes.</title>
        <authorList>
            <person name="Korhonen P.K."/>
            <person name="Edoardo P."/>
            <person name="Giuseppe L.R."/>
            <person name="Gasser R.B."/>
        </authorList>
    </citation>
    <scope>NUCLEOTIDE SEQUENCE [LARGE SCALE GENOMIC DNA]</scope>
    <source>
        <strain evidence="12">ISS10</strain>
    </source>
</reference>
<dbReference type="EMBL" id="JYDW01000106">
    <property type="protein sequence ID" value="KRZ55851.1"/>
    <property type="molecule type" value="Genomic_DNA"/>
</dbReference>
<dbReference type="Gene3D" id="2.30.30.360">
    <property type="entry name" value="Myosin S1 fragment, N-terminal"/>
    <property type="match status" value="1"/>
</dbReference>
<dbReference type="PANTHER" id="PTHR22692">
    <property type="entry name" value="MYOSIN VII, XV"/>
    <property type="match status" value="1"/>
</dbReference>
<dbReference type="FunFam" id="2.30.30.360:FF:000001">
    <property type="entry name" value="Myosin heavy chain"/>
    <property type="match status" value="1"/>
</dbReference>
<name>A0A0V1L8I2_9BILA</name>
<dbReference type="SMART" id="SM00242">
    <property type="entry name" value="MYSc"/>
    <property type="match status" value="1"/>
</dbReference>
<keyword evidence="3" id="KW-0067">ATP-binding</keyword>
<keyword evidence="7" id="KW-0505">Motor protein</keyword>
<evidence type="ECO:0000256" key="6">
    <source>
        <dbReference type="ARBA" id="ARBA00023123"/>
    </source>
</evidence>
<evidence type="ECO:0000256" key="1">
    <source>
        <dbReference type="ARBA" id="ARBA00008314"/>
    </source>
</evidence>
<dbReference type="PROSITE" id="PS51456">
    <property type="entry name" value="MYOSIN_MOTOR"/>
    <property type="match status" value="1"/>
</dbReference>
<dbReference type="AlphaFoldDB" id="A0A0V1L8I2"/>
<comment type="caution">
    <text evidence="9">Lacks conserved residue(s) required for the propagation of feature annotation.</text>
</comment>
<evidence type="ECO:0000313" key="12">
    <source>
        <dbReference type="EMBL" id="KRZ55851.1"/>
    </source>
</evidence>
<keyword evidence="6 9" id="KW-0518">Myosin</keyword>
<feature type="domain" description="Myosin N-terminal SH3-like" evidence="11">
    <location>
        <begin position="8"/>
        <end position="57"/>
    </location>
</feature>
<gene>
    <name evidence="12" type="primary">myo-3</name>
    <name evidence="12" type="ORF">T02_2703</name>
</gene>
<keyword evidence="4" id="KW-0112">Calmodulin-binding</keyword>
<keyword evidence="2" id="KW-0547">Nucleotide-binding</keyword>